<dbReference type="Proteomes" id="UP000821853">
    <property type="component" value="Chromosome 1"/>
</dbReference>
<gene>
    <name evidence="1" type="ORF">HPB48_012150</name>
</gene>
<evidence type="ECO:0000313" key="2">
    <source>
        <dbReference type="Proteomes" id="UP000821853"/>
    </source>
</evidence>
<organism evidence="1 2">
    <name type="scientific">Haemaphysalis longicornis</name>
    <name type="common">Bush tick</name>
    <dbReference type="NCBI Taxonomy" id="44386"/>
    <lineage>
        <taxon>Eukaryota</taxon>
        <taxon>Metazoa</taxon>
        <taxon>Ecdysozoa</taxon>
        <taxon>Arthropoda</taxon>
        <taxon>Chelicerata</taxon>
        <taxon>Arachnida</taxon>
        <taxon>Acari</taxon>
        <taxon>Parasitiformes</taxon>
        <taxon>Ixodida</taxon>
        <taxon>Ixodoidea</taxon>
        <taxon>Ixodidae</taxon>
        <taxon>Haemaphysalinae</taxon>
        <taxon>Haemaphysalis</taxon>
    </lineage>
</organism>
<protein>
    <submittedName>
        <fullName evidence="1">Uncharacterized protein</fullName>
    </submittedName>
</protein>
<sequence>MRAELGHLALVDNQDLANSVLRYRFMGWQRGLIYQSPTSSQSVALVTNWQETSVHMIKKVGEVDFRVMRLVTDNHKANTAAKDTLCQRKATPPMLDPAGNAGKIFRAFDQSHITKNVRSQFLSRDIGSDKQILPACPKLLYKIQQGSAAKLVWFLSRKHLDPSNIEKMAAKPAMQLFSPPITAALLYMQRQAGHTWGTEFASVGPTVEFRQTMHKWFIFKDVGHTCQPIRRTTQAPASSPVQTIRSWSGFSSLITSIH</sequence>
<name>A0A9J6FC79_HAELO</name>
<accession>A0A9J6FC79</accession>
<keyword evidence="2" id="KW-1185">Reference proteome</keyword>
<comment type="caution">
    <text evidence="1">The sequence shown here is derived from an EMBL/GenBank/DDBJ whole genome shotgun (WGS) entry which is preliminary data.</text>
</comment>
<proteinExistence type="predicted"/>
<reference evidence="1 2" key="1">
    <citation type="journal article" date="2020" name="Cell">
        <title>Large-Scale Comparative Analyses of Tick Genomes Elucidate Their Genetic Diversity and Vector Capacities.</title>
        <authorList>
            <consortium name="Tick Genome and Microbiome Consortium (TIGMIC)"/>
            <person name="Jia N."/>
            <person name="Wang J."/>
            <person name="Shi W."/>
            <person name="Du L."/>
            <person name="Sun Y."/>
            <person name="Zhan W."/>
            <person name="Jiang J.F."/>
            <person name="Wang Q."/>
            <person name="Zhang B."/>
            <person name="Ji P."/>
            <person name="Bell-Sakyi L."/>
            <person name="Cui X.M."/>
            <person name="Yuan T.T."/>
            <person name="Jiang B.G."/>
            <person name="Yang W.F."/>
            <person name="Lam T.T."/>
            <person name="Chang Q.C."/>
            <person name="Ding S.J."/>
            <person name="Wang X.J."/>
            <person name="Zhu J.G."/>
            <person name="Ruan X.D."/>
            <person name="Zhao L."/>
            <person name="Wei J.T."/>
            <person name="Ye R.Z."/>
            <person name="Que T.C."/>
            <person name="Du C.H."/>
            <person name="Zhou Y.H."/>
            <person name="Cheng J.X."/>
            <person name="Dai P.F."/>
            <person name="Guo W.B."/>
            <person name="Han X.H."/>
            <person name="Huang E.J."/>
            <person name="Li L.F."/>
            <person name="Wei W."/>
            <person name="Gao Y.C."/>
            <person name="Liu J.Z."/>
            <person name="Shao H.Z."/>
            <person name="Wang X."/>
            <person name="Wang C.C."/>
            <person name="Yang T.C."/>
            <person name="Huo Q.B."/>
            <person name="Li W."/>
            <person name="Chen H.Y."/>
            <person name="Chen S.E."/>
            <person name="Zhou L.G."/>
            <person name="Ni X.B."/>
            <person name="Tian J.H."/>
            <person name="Sheng Y."/>
            <person name="Liu T."/>
            <person name="Pan Y.S."/>
            <person name="Xia L.Y."/>
            <person name="Li J."/>
            <person name="Zhao F."/>
            <person name="Cao W.C."/>
        </authorList>
    </citation>
    <scope>NUCLEOTIDE SEQUENCE [LARGE SCALE GENOMIC DNA]</scope>
    <source>
        <strain evidence="1">HaeL-2018</strain>
    </source>
</reference>
<evidence type="ECO:0000313" key="1">
    <source>
        <dbReference type="EMBL" id="KAH9360367.1"/>
    </source>
</evidence>
<dbReference type="AlphaFoldDB" id="A0A9J6FC79"/>
<dbReference type="VEuPathDB" id="VectorBase:HLOH_064113"/>
<dbReference type="EMBL" id="JABSTR010000001">
    <property type="protein sequence ID" value="KAH9360367.1"/>
    <property type="molecule type" value="Genomic_DNA"/>
</dbReference>